<comment type="similarity">
    <text evidence="1">Belongs to the histone deacetylase family.</text>
</comment>
<sequence>MEIIFSRECLNYKVPGHPERPNRVRRAYEYLQEKEFRFIPATPASEEDILQAHSRSLLDKIKTGDFSDPDTPNVPDIFRYACLSAGAAIKAQELSLGKGKKVLSLMRPPGHHATRNILGGFCYFNNIAIAMKKSLERVKRTAILDLDCHHGNGTQDIFLGEERVLFVSLHQSPLYPGTGLRSERNCLNYPLPPFSDEKRYLAALVTGLEKISEFKPEILGISLGFDTYKDDPLGQLLLEEDSYRKIGLTIKELSVPSFAVLEGGYSWSIGPCLYQFILGWA</sequence>
<name>A0A2G9YBG5_9BACT</name>
<dbReference type="GO" id="GO:0040029">
    <property type="term" value="P:epigenetic regulation of gene expression"/>
    <property type="evidence" value="ECO:0007669"/>
    <property type="project" value="TreeGrafter"/>
</dbReference>
<organism evidence="3 4">
    <name type="scientific">bacterium (Candidatus Ratteibacteria) CG23_combo_of_CG06-09_8_20_14_all_48_7</name>
    <dbReference type="NCBI Taxonomy" id="2014292"/>
    <lineage>
        <taxon>Bacteria</taxon>
        <taxon>Candidatus Ratteibacteria</taxon>
    </lineage>
</organism>
<accession>A0A2G9YBG5</accession>
<dbReference type="Gene3D" id="3.40.800.20">
    <property type="entry name" value="Histone deacetylase domain"/>
    <property type="match status" value="1"/>
</dbReference>
<dbReference type="InterPro" id="IPR023696">
    <property type="entry name" value="Ureohydrolase_dom_sf"/>
</dbReference>
<evidence type="ECO:0000313" key="4">
    <source>
        <dbReference type="Proteomes" id="UP000230392"/>
    </source>
</evidence>
<protein>
    <submittedName>
        <fullName evidence="3">Histone deacetylase</fullName>
    </submittedName>
</protein>
<dbReference type="InterPro" id="IPR000286">
    <property type="entry name" value="HDACs"/>
</dbReference>
<dbReference type="EMBL" id="PCRF01000080">
    <property type="protein sequence ID" value="PIP16522.1"/>
    <property type="molecule type" value="Genomic_DNA"/>
</dbReference>
<dbReference type="CDD" id="cd10001">
    <property type="entry name" value="HDAC_classII_APAH"/>
    <property type="match status" value="1"/>
</dbReference>
<evidence type="ECO:0000313" key="3">
    <source>
        <dbReference type="EMBL" id="PIP16522.1"/>
    </source>
</evidence>
<comment type="caution">
    <text evidence="3">The sequence shown here is derived from an EMBL/GenBank/DDBJ whole genome shotgun (WGS) entry which is preliminary data.</text>
</comment>
<dbReference type="InterPro" id="IPR037138">
    <property type="entry name" value="His_deacetylse_dom_sf"/>
</dbReference>
<dbReference type="PANTHER" id="PTHR10625">
    <property type="entry name" value="HISTONE DEACETYLASE HDAC1-RELATED"/>
    <property type="match status" value="1"/>
</dbReference>
<evidence type="ECO:0000259" key="2">
    <source>
        <dbReference type="Pfam" id="PF00850"/>
    </source>
</evidence>
<dbReference type="GO" id="GO:0004407">
    <property type="term" value="F:histone deacetylase activity"/>
    <property type="evidence" value="ECO:0007669"/>
    <property type="project" value="TreeGrafter"/>
</dbReference>
<reference evidence="3 4" key="1">
    <citation type="submission" date="2017-09" db="EMBL/GenBank/DDBJ databases">
        <title>Depth-based differentiation of microbial function through sediment-hosted aquifers and enrichment of novel symbionts in the deep terrestrial subsurface.</title>
        <authorList>
            <person name="Probst A.J."/>
            <person name="Ladd B."/>
            <person name="Jarett J.K."/>
            <person name="Geller-Mcgrath D.E."/>
            <person name="Sieber C.M."/>
            <person name="Emerson J.B."/>
            <person name="Anantharaman K."/>
            <person name="Thomas B.C."/>
            <person name="Malmstrom R."/>
            <person name="Stieglmeier M."/>
            <person name="Klingl A."/>
            <person name="Woyke T."/>
            <person name="Ryan C.M."/>
            <person name="Banfield J.F."/>
        </authorList>
    </citation>
    <scope>NUCLEOTIDE SEQUENCE [LARGE SCALE GENOMIC DNA]</scope>
    <source>
        <strain evidence="3">CG23_combo_of_CG06-09_8_20_14_all_48_7</strain>
    </source>
</reference>
<evidence type="ECO:0000256" key="1">
    <source>
        <dbReference type="ARBA" id="ARBA00005947"/>
    </source>
</evidence>
<dbReference type="AlphaFoldDB" id="A0A2G9YBG5"/>
<feature type="domain" description="Histone deacetylase" evidence="2">
    <location>
        <begin position="17"/>
        <end position="267"/>
    </location>
</feature>
<dbReference type="SUPFAM" id="SSF52768">
    <property type="entry name" value="Arginase/deacetylase"/>
    <property type="match status" value="1"/>
</dbReference>
<dbReference type="PRINTS" id="PR01270">
    <property type="entry name" value="HDASUPER"/>
</dbReference>
<dbReference type="Pfam" id="PF00850">
    <property type="entry name" value="Hist_deacetyl"/>
    <property type="match status" value="1"/>
</dbReference>
<gene>
    <name evidence="3" type="ORF">COX46_01725</name>
</gene>
<proteinExistence type="inferred from homology"/>
<dbReference type="Proteomes" id="UP000230392">
    <property type="component" value="Unassembled WGS sequence"/>
</dbReference>
<dbReference type="InterPro" id="IPR023801">
    <property type="entry name" value="His_deacetylse_dom"/>
</dbReference>